<dbReference type="Gene3D" id="3.30.700.10">
    <property type="entry name" value="Glycoprotein, Type 4 Pilin"/>
    <property type="match status" value="1"/>
</dbReference>
<comment type="caution">
    <text evidence="9">The sequence shown here is derived from an EMBL/GenBank/DDBJ whole genome shotgun (WGS) entry which is preliminary data.</text>
</comment>
<dbReference type="SUPFAM" id="SSF54523">
    <property type="entry name" value="Pili subunits"/>
    <property type="match status" value="1"/>
</dbReference>
<dbReference type="Proteomes" id="UP000243518">
    <property type="component" value="Unassembled WGS sequence"/>
</dbReference>
<gene>
    <name evidence="9" type="ORF">SAMN05216586_103218</name>
</gene>
<dbReference type="GO" id="GO:0016020">
    <property type="term" value="C:membrane"/>
    <property type="evidence" value="ECO:0007669"/>
    <property type="project" value="UniProtKB-SubCell"/>
</dbReference>
<reference evidence="9 10" key="1">
    <citation type="submission" date="2016-10" db="EMBL/GenBank/DDBJ databases">
        <authorList>
            <person name="Varghese N."/>
            <person name="Submissions S."/>
        </authorList>
    </citation>
    <scope>NUCLEOTIDE SEQUENCE [LARGE SCALE GENOMIC DNA]</scope>
    <source>
        <strain evidence="9 10">CECT 8317</strain>
    </source>
</reference>
<dbReference type="GO" id="GO:0007155">
    <property type="term" value="P:cell adhesion"/>
    <property type="evidence" value="ECO:0007669"/>
    <property type="project" value="InterPro"/>
</dbReference>
<evidence type="ECO:0000259" key="8">
    <source>
        <dbReference type="Pfam" id="PF05154"/>
    </source>
</evidence>
<dbReference type="EMBL" id="FNVE01000003">
    <property type="protein sequence ID" value="SEG10217.1"/>
    <property type="molecule type" value="Genomic_DNA"/>
</dbReference>
<evidence type="ECO:0000256" key="1">
    <source>
        <dbReference type="ARBA" id="ARBA00004141"/>
    </source>
</evidence>
<feature type="transmembrane region" description="Helical" evidence="7">
    <location>
        <begin position="105"/>
        <end position="129"/>
    </location>
</feature>
<evidence type="ECO:0000256" key="7">
    <source>
        <dbReference type="SAM" id="Phobius"/>
    </source>
</evidence>
<evidence type="ECO:0000313" key="10">
    <source>
        <dbReference type="Proteomes" id="UP000243518"/>
    </source>
</evidence>
<evidence type="ECO:0000256" key="2">
    <source>
        <dbReference type="ARBA" id="ARBA00005233"/>
    </source>
</evidence>
<evidence type="ECO:0000256" key="3">
    <source>
        <dbReference type="ARBA" id="ARBA00022692"/>
    </source>
</evidence>
<evidence type="ECO:0000256" key="4">
    <source>
        <dbReference type="ARBA" id="ARBA00022989"/>
    </source>
</evidence>
<dbReference type="InterPro" id="IPR007829">
    <property type="entry name" value="TM2"/>
</dbReference>
<proteinExistence type="inferred from homology"/>
<dbReference type="Pfam" id="PF05154">
    <property type="entry name" value="TM2"/>
    <property type="match status" value="1"/>
</dbReference>
<feature type="domain" description="TM2" evidence="8">
    <location>
        <begin position="33"/>
        <end position="80"/>
    </location>
</feature>
<comment type="similarity">
    <text evidence="2">Belongs to the N-Me-Phe pilin family.</text>
</comment>
<keyword evidence="10" id="KW-1185">Reference proteome</keyword>
<keyword evidence="5 7" id="KW-0472">Membrane</keyword>
<feature type="transmembrane region" description="Helical" evidence="7">
    <location>
        <begin position="61"/>
        <end position="85"/>
    </location>
</feature>
<evidence type="ECO:0000256" key="5">
    <source>
        <dbReference type="ARBA" id="ARBA00023136"/>
    </source>
</evidence>
<evidence type="ECO:0000256" key="6">
    <source>
        <dbReference type="ARBA" id="ARBA00029638"/>
    </source>
</evidence>
<keyword evidence="3 7" id="KW-0812">Transmembrane</keyword>
<name>A0AAQ1G6J3_9GAMM</name>
<comment type="subcellular location">
    <subcellularLocation>
        <location evidence="1">Membrane</location>
        <topology evidence="1">Multi-pass membrane protein</topology>
    </subcellularLocation>
</comment>
<organism evidence="9 10">
    <name type="scientific">Halopseudomonas aestusnigri</name>
    <dbReference type="NCBI Taxonomy" id="857252"/>
    <lineage>
        <taxon>Bacteria</taxon>
        <taxon>Pseudomonadati</taxon>
        <taxon>Pseudomonadota</taxon>
        <taxon>Gammaproteobacteria</taxon>
        <taxon>Pseudomonadales</taxon>
        <taxon>Pseudomonadaceae</taxon>
        <taxon>Halopseudomonas</taxon>
    </lineage>
</organism>
<protein>
    <recommendedName>
        <fullName evidence="6">Pilin</fullName>
    </recommendedName>
</protein>
<feature type="transmembrane region" description="Helical" evidence="7">
    <location>
        <begin position="35"/>
        <end position="54"/>
    </location>
</feature>
<evidence type="ECO:0000313" key="9">
    <source>
        <dbReference type="EMBL" id="SEG10217.1"/>
    </source>
</evidence>
<dbReference type="InterPro" id="IPR045584">
    <property type="entry name" value="Pilin-like"/>
</dbReference>
<dbReference type="AlphaFoldDB" id="A0AAQ1G6J3"/>
<dbReference type="InterPro" id="IPR001082">
    <property type="entry name" value="Pilin"/>
</dbReference>
<keyword evidence="4 7" id="KW-1133">Transmembrane helix</keyword>
<sequence>MAKYCAECSTELVGEAPQCRSCGAVRGDAVYTSRVAAAALAFFTGAFGMHRFYLGQWWGIFYLLLCWTGIPSLVAFVEGIVILSTSQKAWNDNYNKGLSLGIEKGGVVIVVPLIFMAFLGIGMLAAIALPAYQDYTRRSQILESHQLAEQLKPLVEDYLQQHQEWPERYSQLAAGDIVIPEMVDSVEINTGAIIVWPASSVGVYGYMMYSPLRYGEGVKWRCTESTVEAKYLPGSCR</sequence>
<dbReference type="GO" id="GO:0009289">
    <property type="term" value="C:pilus"/>
    <property type="evidence" value="ECO:0007669"/>
    <property type="project" value="InterPro"/>
</dbReference>
<accession>A0AAQ1G6J3</accession>
<dbReference type="Pfam" id="PF00114">
    <property type="entry name" value="Pilin"/>
    <property type="match status" value="1"/>
</dbReference>